<dbReference type="InterPro" id="IPR041584">
    <property type="entry name" value="Put_pPIWI_pnuc_2"/>
</dbReference>
<gene>
    <name evidence="3" type="ORF">PRZ03_05115</name>
</gene>
<evidence type="ECO:0000313" key="4">
    <source>
        <dbReference type="Proteomes" id="UP001221189"/>
    </source>
</evidence>
<sequence length="292" mass="32880">MQSSLNVLEKLKPRLANEFQRMLLAASLQSAREDSNPLRLNNFSASFRELFRHILVGLAPERSVSACMWFEPDPLAKGKVTRSQKVAFVIHGGLDPEYVTDELGIDIAAERKGLLKCIDRLNKFTHVNEDSFGSAPEEVEKQVLDACEALESFLDCADEARRLLCSRVEERIHDDVVSEAIGDTIQSLDELATHHCIEDVDVYEVEITLLDHEKIHFTAHGSVGVQLQWGSNSDVRRDEGAVIQDSYPLTCQFFSRVAEPEQLEVVQNSLCVDTSSWWDSYCDEEPEPEGAR</sequence>
<feature type="domain" description="Predicted pPIWI-associating nuclease group 2" evidence="2">
    <location>
        <begin position="158"/>
        <end position="278"/>
    </location>
</feature>
<proteinExistence type="predicted"/>
<protein>
    <submittedName>
        <fullName evidence="3">Uncharacterized protein</fullName>
    </submittedName>
</protein>
<evidence type="ECO:0000259" key="2">
    <source>
        <dbReference type="Pfam" id="PF18166"/>
    </source>
</evidence>
<dbReference type="Pfam" id="PF18165">
    <property type="entry name" value="pP_pnuc_1"/>
    <property type="match status" value="1"/>
</dbReference>
<feature type="domain" description="Predicted pPIWI-associating nuclease" evidence="1">
    <location>
        <begin position="14"/>
        <end position="149"/>
    </location>
</feature>
<reference evidence="3 4" key="1">
    <citation type="submission" date="2022-10" db="EMBL/GenBank/DDBJ databases">
        <title>Paucibacter sp. hw1 Genome sequencing.</title>
        <authorList>
            <person name="Park S."/>
        </authorList>
    </citation>
    <scope>NUCLEOTIDE SEQUENCE [LARGE SCALE GENOMIC DNA]</scope>
    <source>
        <strain evidence="4">hw1</strain>
    </source>
</reference>
<comment type="caution">
    <text evidence="3">The sequence shown here is derived from an EMBL/GenBank/DDBJ whole genome shotgun (WGS) entry which is preliminary data.</text>
</comment>
<dbReference type="EMBL" id="JAQQXT010000002">
    <property type="protein sequence ID" value="MDC8770943.1"/>
    <property type="molecule type" value="Genomic_DNA"/>
</dbReference>
<dbReference type="Proteomes" id="UP001221189">
    <property type="component" value="Unassembled WGS sequence"/>
</dbReference>
<evidence type="ECO:0000313" key="3">
    <source>
        <dbReference type="EMBL" id="MDC8770943.1"/>
    </source>
</evidence>
<accession>A0ABT5KAJ7</accession>
<dbReference type="RefSeq" id="WP_273599297.1">
    <property type="nucleotide sequence ID" value="NZ_JAQQXT010000002.1"/>
</dbReference>
<organism evidence="3 4">
    <name type="scientific">Roseateles albus</name>
    <dbReference type="NCBI Taxonomy" id="2987525"/>
    <lineage>
        <taxon>Bacteria</taxon>
        <taxon>Pseudomonadati</taxon>
        <taxon>Pseudomonadota</taxon>
        <taxon>Betaproteobacteria</taxon>
        <taxon>Burkholderiales</taxon>
        <taxon>Sphaerotilaceae</taxon>
        <taxon>Roseateles</taxon>
    </lineage>
</organism>
<name>A0ABT5KAJ7_9BURK</name>
<evidence type="ECO:0000259" key="1">
    <source>
        <dbReference type="Pfam" id="PF18165"/>
    </source>
</evidence>
<dbReference type="Pfam" id="PF18166">
    <property type="entry name" value="pP_pnuc_2"/>
    <property type="match status" value="1"/>
</dbReference>
<dbReference type="InterPro" id="IPR040556">
    <property type="entry name" value="pP_pnuc_1"/>
</dbReference>
<keyword evidence="4" id="KW-1185">Reference proteome</keyword>